<dbReference type="Gene3D" id="3.40.50.720">
    <property type="entry name" value="NAD(P)-binding Rossmann-like Domain"/>
    <property type="match status" value="2"/>
</dbReference>
<accession>A0A0D2XF81</accession>
<dbReference type="VEuPathDB" id="FungiDB:FOXG_02570"/>
<reference evidence="2" key="1">
    <citation type="journal article" date="2012" name="Mol. Plant Microbe Interact.">
        <title>A highly conserved effector in Fusarium oxysporum is required for full virulence on Arabidopsis.</title>
        <authorList>
            <person name="Thatcher L.F."/>
            <person name="Gardiner D.M."/>
            <person name="Kazan K."/>
            <person name="Manners J."/>
        </authorList>
    </citation>
    <scope>NUCLEOTIDE SEQUENCE [LARGE SCALE GENOMIC DNA]</scope>
    <source>
        <strain evidence="2">Fo5176</strain>
    </source>
</reference>
<dbReference type="Proteomes" id="UP000002489">
    <property type="component" value="Unassembled WGS sequence"/>
</dbReference>
<dbReference type="EnsemblFungi" id="FOXG_02570T0">
    <property type="protein sequence ID" value="FOXG_02570P0"/>
    <property type="gene ID" value="FOXG_02570"/>
</dbReference>
<dbReference type="AlphaFoldDB" id="A0A0D2XF81"/>
<dbReference type="InterPro" id="IPR036291">
    <property type="entry name" value="NAD(P)-bd_dom_sf"/>
</dbReference>
<name>A0A0D2XF81_FUSOF</name>
<gene>
    <name evidence="1" type="primary">28944758</name>
</gene>
<proteinExistence type="predicted"/>
<evidence type="ECO:0000313" key="1">
    <source>
        <dbReference type="EnsemblFungi" id="FOXG_02570P0"/>
    </source>
</evidence>
<evidence type="ECO:0000313" key="2">
    <source>
        <dbReference type="Proteomes" id="UP000002489"/>
    </source>
</evidence>
<protein>
    <submittedName>
        <fullName evidence="1">Uncharacterized protein</fullName>
    </submittedName>
</protein>
<dbReference type="SUPFAM" id="SSF51735">
    <property type="entry name" value="NAD(P)-binding Rossmann-fold domains"/>
    <property type="match status" value="1"/>
</dbReference>
<reference evidence="1" key="2">
    <citation type="submission" date="2025-08" db="UniProtKB">
        <authorList>
            <consortium name="EnsemblFungi"/>
        </authorList>
    </citation>
    <scope>IDENTIFICATION</scope>
    <source>
        <strain evidence="1">4287 / CBS 123668 / FGSC 9935 / NRRL 34936</strain>
    </source>
</reference>
<sequence>MYAIVSATGKAGYATAVSLRKAGMHARAIVRNESKAAPLREIGCETAIADLFDPETQPSRVLAISDYGAHVNNDIGMPTICRGLEERLTRIGGHKIFLQSAEHIQGWERVFPAVKESGTLQTIHYPVDNPLPTISAPDLGPIAARLLLRPLDKSGVDVVHAEGPQRYSAADVANALGQHLGRSIETSIVPRAQWEEVFERVVKPSLAELLIKANDAQNQGGLVDIGPDSNEVCFGTTTLFDALGQSLMSL</sequence>
<organism evidence="1 2">
    <name type="scientific">Fusarium oxysporum (strain Fo5176)</name>
    <name type="common">Fusarium vascular wilt</name>
    <dbReference type="NCBI Taxonomy" id="660025"/>
    <lineage>
        <taxon>Eukaryota</taxon>
        <taxon>Fungi</taxon>
        <taxon>Dikarya</taxon>
        <taxon>Ascomycota</taxon>
        <taxon>Pezizomycotina</taxon>
        <taxon>Sordariomycetes</taxon>
        <taxon>Hypocreomycetidae</taxon>
        <taxon>Hypocreales</taxon>
        <taxon>Nectriaceae</taxon>
        <taxon>Fusarium</taxon>
        <taxon>Fusarium oxysporum species complex</taxon>
    </lineage>
</organism>